<dbReference type="AlphaFoldDB" id="A0A0M3APZ7"/>
<keyword evidence="2" id="KW-1185">Reference proteome</keyword>
<evidence type="ECO:0000313" key="2">
    <source>
        <dbReference type="Proteomes" id="UP000033874"/>
    </source>
</evidence>
<accession>A0A0M3APZ7</accession>
<dbReference type="PATRIC" id="fig|56193.3.peg.2072"/>
<dbReference type="Pfam" id="PF20039">
    <property type="entry name" value="DUF6441"/>
    <property type="match status" value="1"/>
</dbReference>
<sequence>MKIAASFGSIKDDLKNIELSIASVATAAMGDAVAGLKNELRGQVLEAGMGQRLANTWRADVYPSVYGRKSINPAGVVWSNAPLIIDAFARGATLRPVNGAKYLWIPTKNVPKHRRAGSYRSNLSRRSGGGSAMSPEECELHFNTEFTVRPGRRGSLLAFMDLTAGLNAKRAAWRRDTAGRRAQGRRSRPVLMFVLRKTVKLPRRFEIESVAERWGAKLPALFEARWR</sequence>
<organism evidence="1 2">
    <name type="scientific">Sphingobium chungbukense</name>
    <dbReference type="NCBI Taxonomy" id="56193"/>
    <lineage>
        <taxon>Bacteria</taxon>
        <taxon>Pseudomonadati</taxon>
        <taxon>Pseudomonadota</taxon>
        <taxon>Alphaproteobacteria</taxon>
        <taxon>Sphingomonadales</taxon>
        <taxon>Sphingomonadaceae</taxon>
        <taxon>Sphingobium</taxon>
    </lineage>
</organism>
<reference evidence="1 2" key="1">
    <citation type="submission" date="2015-04" db="EMBL/GenBank/DDBJ databases">
        <title>Genome sequence of aromatic hydrocarbons-degrading Sphingobium chungbukense DJ77.</title>
        <authorList>
            <person name="Kim Y.-C."/>
            <person name="Chae J.-C."/>
        </authorList>
    </citation>
    <scope>NUCLEOTIDE SEQUENCE [LARGE SCALE GENOMIC DNA]</scope>
    <source>
        <strain evidence="1 2">DJ77</strain>
    </source>
</reference>
<dbReference type="InterPro" id="IPR045622">
    <property type="entry name" value="DUF6441"/>
</dbReference>
<dbReference type="EMBL" id="LBIC01000004">
    <property type="protein sequence ID" value="KKW92252.1"/>
    <property type="molecule type" value="Genomic_DNA"/>
</dbReference>
<dbReference type="RefSeq" id="WP_046763456.1">
    <property type="nucleotide sequence ID" value="NZ_LBIC01000004.1"/>
</dbReference>
<comment type="caution">
    <text evidence="1">The sequence shown here is derived from an EMBL/GenBank/DDBJ whole genome shotgun (WGS) entry which is preliminary data.</text>
</comment>
<proteinExistence type="predicted"/>
<dbReference type="STRING" id="56193.YP76_09975"/>
<evidence type="ECO:0000313" key="1">
    <source>
        <dbReference type="EMBL" id="KKW92252.1"/>
    </source>
</evidence>
<protein>
    <submittedName>
        <fullName evidence="1">Uncharacterized protein</fullName>
    </submittedName>
</protein>
<dbReference type="Proteomes" id="UP000033874">
    <property type="component" value="Unassembled WGS sequence"/>
</dbReference>
<gene>
    <name evidence="1" type="ORF">YP76_09975</name>
</gene>
<name>A0A0M3APZ7_9SPHN</name>